<gene>
    <name evidence="1" type="ORF">DVW87_07770</name>
</gene>
<keyword evidence="2" id="KW-1185">Reference proteome</keyword>
<comment type="caution">
    <text evidence="1">The sequence shown here is derived from an EMBL/GenBank/DDBJ whole genome shotgun (WGS) entry which is preliminary data.</text>
</comment>
<name>A0A369VUF2_9SPHN</name>
<evidence type="ECO:0000313" key="1">
    <source>
        <dbReference type="EMBL" id="RDE05167.1"/>
    </source>
</evidence>
<dbReference type="AlphaFoldDB" id="A0A369VUF2"/>
<organism evidence="1 2">
    <name type="scientific">Sphingomonas aracearum</name>
    <dbReference type="NCBI Taxonomy" id="2283317"/>
    <lineage>
        <taxon>Bacteria</taxon>
        <taxon>Pseudomonadati</taxon>
        <taxon>Pseudomonadota</taxon>
        <taxon>Alphaproteobacteria</taxon>
        <taxon>Sphingomonadales</taxon>
        <taxon>Sphingomonadaceae</taxon>
        <taxon>Sphingomonas</taxon>
    </lineage>
</organism>
<evidence type="ECO:0000313" key="2">
    <source>
        <dbReference type="Proteomes" id="UP000253918"/>
    </source>
</evidence>
<proteinExistence type="predicted"/>
<accession>A0A369VUF2</accession>
<reference evidence="1 2" key="1">
    <citation type="submission" date="2018-07" db="EMBL/GenBank/DDBJ databases">
        <title>a novel species of Sphingomonas isolated from the rhizosphere soil of Araceae plant.</title>
        <authorList>
            <person name="Zhiyong W."/>
            <person name="Qinglan Z."/>
            <person name="Zhiwei F."/>
            <person name="Ding X."/>
            <person name="Gejiao W."/>
            <person name="Shixue Z."/>
        </authorList>
    </citation>
    <scope>NUCLEOTIDE SEQUENCE [LARGE SCALE GENOMIC DNA]</scope>
    <source>
        <strain evidence="1 2">WZY 27</strain>
    </source>
</reference>
<dbReference type="Proteomes" id="UP000253918">
    <property type="component" value="Unassembled WGS sequence"/>
</dbReference>
<protein>
    <submittedName>
        <fullName evidence="1">Uncharacterized protein</fullName>
    </submittedName>
</protein>
<sequence>MLVGMSVAAAALAPAQETAAPAEDVVVIGRQLRTVKITFYAQGSHLRRCDVTASSGVPLVDRTMCALVRSCLAAGETGRERAMRCVNNRIATLESGEGADPESLFDVPEPPAAPGGARAAVEAEKDDVVVTARRSVLRAGLWSFTEISWGQGYGQKPAGPYGQKWKRCIPPNQSDAGFSRALEPQRAFGANVLLPKECNWQVKAGNGQVSGRQRCGWGDGYRTGELQGSYTRDRLEVSKQRHWRDLGSARRGDATYEIAAIREGDC</sequence>
<dbReference type="EMBL" id="QQNB01000002">
    <property type="protein sequence ID" value="RDE05167.1"/>
    <property type="molecule type" value="Genomic_DNA"/>
</dbReference>